<feature type="region of interest" description="Disordered" evidence="1">
    <location>
        <begin position="35"/>
        <end position="68"/>
    </location>
</feature>
<name>A0A9X4SKQ1_9PAST</name>
<evidence type="ECO:0000313" key="3">
    <source>
        <dbReference type="Proteomes" id="UP001155500"/>
    </source>
</evidence>
<accession>A0A9X4SKQ1</accession>
<gene>
    <name evidence="2" type="ORF">A6A20_01065</name>
</gene>
<dbReference type="Proteomes" id="UP001155500">
    <property type="component" value="Unassembled WGS sequence"/>
</dbReference>
<evidence type="ECO:0000256" key="1">
    <source>
        <dbReference type="SAM" id="MobiDB-lite"/>
    </source>
</evidence>
<proteinExistence type="predicted"/>
<protein>
    <submittedName>
        <fullName evidence="2">Uncharacterized protein</fullName>
    </submittedName>
</protein>
<sequence length="68" mass="7680">MVQVETQEQNFSRGCISLLTFFVQAKKVSRPLCKRGRNPLAKSKNGEIKVKKQSQNPPHLTIKSVKKA</sequence>
<organism evidence="2 3">
    <name type="scientific">Volucribacter amazonae</name>
    <dbReference type="NCBI Taxonomy" id="256731"/>
    <lineage>
        <taxon>Bacteria</taxon>
        <taxon>Pseudomonadati</taxon>
        <taxon>Pseudomonadota</taxon>
        <taxon>Gammaproteobacteria</taxon>
        <taxon>Pasteurellales</taxon>
        <taxon>Pasteurellaceae</taxon>
        <taxon>Volucribacter</taxon>
    </lineage>
</organism>
<evidence type="ECO:0000313" key="2">
    <source>
        <dbReference type="EMBL" id="MDG6894253.1"/>
    </source>
</evidence>
<keyword evidence="3" id="KW-1185">Reference proteome</keyword>
<dbReference type="EMBL" id="LWID01000001">
    <property type="protein sequence ID" value="MDG6894253.1"/>
    <property type="molecule type" value="Genomic_DNA"/>
</dbReference>
<comment type="caution">
    <text evidence="2">The sequence shown here is derived from an EMBL/GenBank/DDBJ whole genome shotgun (WGS) entry which is preliminary data.</text>
</comment>
<reference evidence="2" key="1">
    <citation type="submission" date="2016-03" db="EMBL/GenBank/DDBJ databases">
        <title>Co-evolution between Pasteurellaceae and their hosts.</title>
        <authorList>
            <person name="Hansen M.J."/>
            <person name="Bojesen A.M."/>
            <person name="Planet P."/>
        </authorList>
    </citation>
    <scope>NUCLEOTIDE SEQUENCE</scope>
    <source>
        <strain evidence="2">146/S8/89</strain>
    </source>
</reference>
<dbReference type="AlphaFoldDB" id="A0A9X4SKQ1"/>